<keyword evidence="3" id="KW-1185">Reference proteome</keyword>
<dbReference type="KEGG" id="thao:NI17_013045"/>
<dbReference type="EMBL" id="CP063196">
    <property type="protein sequence ID" value="UOE17813.1"/>
    <property type="molecule type" value="Genomic_DNA"/>
</dbReference>
<feature type="domain" description="HTH cro/C1-type" evidence="1">
    <location>
        <begin position="41"/>
        <end position="88"/>
    </location>
</feature>
<dbReference type="GO" id="GO:0003677">
    <property type="term" value="F:DNA binding"/>
    <property type="evidence" value="ECO:0007669"/>
    <property type="project" value="InterPro"/>
</dbReference>
<dbReference type="PANTHER" id="PTHR35010">
    <property type="entry name" value="BLL4672 PROTEIN-RELATED"/>
    <property type="match status" value="1"/>
</dbReference>
<dbReference type="AlphaFoldDB" id="A0AA97M1W1"/>
<organism evidence="2 3">
    <name type="scientific">Thermobifida halotolerans</name>
    <dbReference type="NCBI Taxonomy" id="483545"/>
    <lineage>
        <taxon>Bacteria</taxon>
        <taxon>Bacillati</taxon>
        <taxon>Actinomycetota</taxon>
        <taxon>Actinomycetes</taxon>
        <taxon>Streptosporangiales</taxon>
        <taxon>Nocardiopsidaceae</taxon>
        <taxon>Thermobifida</taxon>
    </lineage>
</organism>
<evidence type="ECO:0000313" key="2">
    <source>
        <dbReference type="EMBL" id="UOE17813.1"/>
    </source>
</evidence>
<sequence>MGTDEGSVPQAGLGEFLSARRSRLLPEDIGLLTSGRRRVPGLRREEVALLAGVSTDYYMRLEQGRERHPSPQVVEALARALHLDEEATEHLRRLAHTGGRRSRRVRRTRRVDPHLCRLLERWSEAAAFVLDGALDVLARNRLAKALHSDFSFDDNLARMVFLDPVAHRFYRNWERTASATVAELHRAAGLDSDDPRLNEIVGELSLKSTDFRSLWARHDVRGKTGAAKPLHHSSVGDLDLRYDSFTVNGAPGQQLIVYHAEPGTSSEESLALLGSLHADSAGIVNRPERDRSD</sequence>
<dbReference type="CDD" id="cd00093">
    <property type="entry name" value="HTH_XRE"/>
    <property type="match status" value="1"/>
</dbReference>
<dbReference type="Gene3D" id="3.30.450.180">
    <property type="match status" value="1"/>
</dbReference>
<dbReference type="Gene3D" id="1.10.260.40">
    <property type="entry name" value="lambda repressor-like DNA-binding domains"/>
    <property type="match status" value="1"/>
</dbReference>
<dbReference type="SUPFAM" id="SSF47413">
    <property type="entry name" value="lambda repressor-like DNA-binding domains"/>
    <property type="match status" value="1"/>
</dbReference>
<dbReference type="InterPro" id="IPR041413">
    <property type="entry name" value="MLTR_LBD"/>
</dbReference>
<dbReference type="Pfam" id="PF17765">
    <property type="entry name" value="MLTR_LBD"/>
    <property type="match status" value="1"/>
</dbReference>
<accession>A0AA97M1W1</accession>
<dbReference type="Proteomes" id="UP000265719">
    <property type="component" value="Chromosome"/>
</dbReference>
<dbReference type="PANTHER" id="PTHR35010:SF2">
    <property type="entry name" value="BLL4672 PROTEIN"/>
    <property type="match status" value="1"/>
</dbReference>
<dbReference type="PROSITE" id="PS50943">
    <property type="entry name" value="HTH_CROC1"/>
    <property type="match status" value="1"/>
</dbReference>
<dbReference type="Pfam" id="PF13560">
    <property type="entry name" value="HTH_31"/>
    <property type="match status" value="1"/>
</dbReference>
<name>A0AA97M1W1_9ACTN</name>
<dbReference type="RefSeq" id="WP_068688940.1">
    <property type="nucleotide sequence ID" value="NZ_CP063196.1"/>
</dbReference>
<evidence type="ECO:0000313" key="3">
    <source>
        <dbReference type="Proteomes" id="UP000265719"/>
    </source>
</evidence>
<dbReference type="InterPro" id="IPR001387">
    <property type="entry name" value="Cro/C1-type_HTH"/>
</dbReference>
<reference evidence="2" key="1">
    <citation type="submission" date="2020-10" db="EMBL/GenBank/DDBJ databases">
        <title>De novo genome project of the cellulose decomposer Thermobifida halotolerans type strain.</title>
        <authorList>
            <person name="Nagy I."/>
            <person name="Horvath B."/>
            <person name="Kukolya J."/>
            <person name="Nagy I."/>
            <person name="Orsini M."/>
        </authorList>
    </citation>
    <scope>NUCLEOTIDE SEQUENCE</scope>
    <source>
        <strain evidence="2">DSM 44931</strain>
    </source>
</reference>
<dbReference type="InterPro" id="IPR010982">
    <property type="entry name" value="Lambda_DNA-bd_dom_sf"/>
</dbReference>
<gene>
    <name evidence="2" type="ORF">NI17_013045</name>
</gene>
<protein>
    <submittedName>
        <fullName evidence="2">Helix-turn-helix domain-containing protein</fullName>
    </submittedName>
</protein>
<dbReference type="SMART" id="SM00530">
    <property type="entry name" value="HTH_XRE"/>
    <property type="match status" value="1"/>
</dbReference>
<evidence type="ECO:0000259" key="1">
    <source>
        <dbReference type="PROSITE" id="PS50943"/>
    </source>
</evidence>
<proteinExistence type="predicted"/>